<dbReference type="InterPro" id="IPR012338">
    <property type="entry name" value="Beta-lactam/transpept-like"/>
</dbReference>
<sequence>MSKWFNLKNISIAAITLLGLAPVVQASPLKEDVTIEKHYRTFYMPDREDLIFSLHYGYGFKSDYVLTDDDVKVGIYSSNAILVDLTANEVIYERNPDVITYPASLTKMMTVLVAIENMPNTPMVVDVDFNKLYEEGAALAGFSNGQVVSGDDLLYGTMLPSGADAAQTLANYVAGSEEAFVELMNQKARELGMTSTHFTNVTGLHDDNHYSTVRDMAVLVKAALYNDKFREVYSAKSYVTSTTPMLVFTSRMFDRLSSPTFGRVEMLGGKTGYTHEAQLCLASYATDGKHEYALVTTHADGSAYTPQYHVLDAVYLYNYFLNQL</sequence>
<dbReference type="GO" id="GO:0071555">
    <property type="term" value="P:cell wall organization"/>
    <property type="evidence" value="ECO:0007669"/>
    <property type="project" value="UniProtKB-KW"/>
</dbReference>
<dbReference type="GO" id="GO:0009252">
    <property type="term" value="P:peptidoglycan biosynthetic process"/>
    <property type="evidence" value="ECO:0007669"/>
    <property type="project" value="UniProtKB-KW"/>
</dbReference>
<keyword evidence="8" id="KW-0645">Protease</keyword>
<evidence type="ECO:0000313" key="8">
    <source>
        <dbReference type="EMBL" id="MTL94105.1"/>
    </source>
</evidence>
<dbReference type="PANTHER" id="PTHR21581">
    <property type="entry name" value="D-ALANYL-D-ALANINE CARBOXYPEPTIDASE"/>
    <property type="match status" value="1"/>
</dbReference>
<dbReference type="GO" id="GO:0008360">
    <property type="term" value="P:regulation of cell shape"/>
    <property type="evidence" value="ECO:0007669"/>
    <property type="project" value="UniProtKB-KW"/>
</dbReference>
<dbReference type="PANTHER" id="PTHR21581:SF6">
    <property type="entry name" value="TRAFFICKING PROTEIN PARTICLE COMPLEX SUBUNIT 12"/>
    <property type="match status" value="1"/>
</dbReference>
<evidence type="ECO:0000256" key="1">
    <source>
        <dbReference type="ARBA" id="ARBA00007164"/>
    </source>
</evidence>
<accession>A0A6G2CN44</accession>
<evidence type="ECO:0000256" key="6">
    <source>
        <dbReference type="ARBA" id="ARBA00023316"/>
    </source>
</evidence>
<dbReference type="InterPro" id="IPR001967">
    <property type="entry name" value="Peptidase_S11_N"/>
</dbReference>
<organism evidence="8">
    <name type="scientific">Turicibacter sanguinis</name>
    <dbReference type="NCBI Taxonomy" id="154288"/>
    <lineage>
        <taxon>Bacteria</taxon>
        <taxon>Bacillati</taxon>
        <taxon>Bacillota</taxon>
        <taxon>Erysipelotrichia</taxon>
        <taxon>Erysipelotrichales</taxon>
        <taxon>Turicibacteraceae</taxon>
        <taxon>Turicibacter</taxon>
    </lineage>
</organism>
<evidence type="ECO:0000256" key="7">
    <source>
        <dbReference type="RuleBase" id="RU004016"/>
    </source>
</evidence>
<protein>
    <submittedName>
        <fullName evidence="8">D-alanyl-D-alanine carboxypeptidase</fullName>
    </submittedName>
</protein>
<dbReference type="SUPFAM" id="SSF56601">
    <property type="entry name" value="beta-lactamase/transpeptidase-like"/>
    <property type="match status" value="1"/>
</dbReference>
<dbReference type="AlphaFoldDB" id="A0A6G2CN44"/>
<keyword evidence="3" id="KW-0378">Hydrolase</keyword>
<dbReference type="RefSeq" id="WP_129821240.1">
    <property type="nucleotide sequence ID" value="NZ_CAUWFM010000012.1"/>
</dbReference>
<keyword evidence="4" id="KW-0133">Cell shape</keyword>
<name>A0A6G2CN44_9FIRM</name>
<keyword evidence="2" id="KW-0732">Signal</keyword>
<evidence type="ECO:0000256" key="5">
    <source>
        <dbReference type="ARBA" id="ARBA00022984"/>
    </source>
</evidence>
<comment type="similarity">
    <text evidence="1 7">Belongs to the peptidase S11 family.</text>
</comment>
<dbReference type="InterPro" id="IPR018044">
    <property type="entry name" value="Peptidase_S11"/>
</dbReference>
<evidence type="ECO:0000256" key="4">
    <source>
        <dbReference type="ARBA" id="ARBA00022960"/>
    </source>
</evidence>
<gene>
    <name evidence="8" type="ORF">GMA64_06165</name>
</gene>
<keyword evidence="8" id="KW-0121">Carboxypeptidase</keyword>
<dbReference type="PRINTS" id="PR00725">
    <property type="entry name" value="DADACBPTASE1"/>
</dbReference>
<dbReference type="GO" id="GO:0009002">
    <property type="term" value="F:serine-type D-Ala-D-Ala carboxypeptidase activity"/>
    <property type="evidence" value="ECO:0007669"/>
    <property type="project" value="InterPro"/>
</dbReference>
<evidence type="ECO:0000256" key="3">
    <source>
        <dbReference type="ARBA" id="ARBA00022801"/>
    </source>
</evidence>
<keyword evidence="6" id="KW-0961">Cell wall biogenesis/degradation</keyword>
<dbReference type="Pfam" id="PF00768">
    <property type="entry name" value="Peptidase_S11"/>
    <property type="match status" value="1"/>
</dbReference>
<dbReference type="Gene3D" id="3.40.710.10">
    <property type="entry name" value="DD-peptidase/beta-lactamase superfamily"/>
    <property type="match status" value="1"/>
</dbReference>
<proteinExistence type="inferred from homology"/>
<reference evidence="8" key="1">
    <citation type="journal article" date="2019" name="Nat. Med.">
        <title>A library of human gut bacterial isolates paired with longitudinal multiomics data enables mechanistic microbiome research.</title>
        <authorList>
            <person name="Poyet M."/>
            <person name="Groussin M."/>
            <person name="Gibbons S.M."/>
            <person name="Avila-Pacheco J."/>
            <person name="Jiang X."/>
            <person name="Kearney S.M."/>
            <person name="Perrotta A.R."/>
            <person name="Berdy B."/>
            <person name="Zhao S."/>
            <person name="Lieberman T.D."/>
            <person name="Swanson P.K."/>
            <person name="Smith M."/>
            <person name="Roesemann S."/>
            <person name="Alexander J.E."/>
            <person name="Rich S.A."/>
            <person name="Livny J."/>
            <person name="Vlamakis H."/>
            <person name="Clish C."/>
            <person name="Bullock K."/>
            <person name="Deik A."/>
            <person name="Scott J."/>
            <person name="Pierce K.A."/>
            <person name="Xavier R.J."/>
            <person name="Alm E.J."/>
        </authorList>
    </citation>
    <scope>NUCLEOTIDE SEQUENCE</scope>
    <source>
        <strain evidence="8">BIOML-A179</strain>
    </source>
</reference>
<dbReference type="EMBL" id="WMQV01000010">
    <property type="protein sequence ID" value="MTL94105.1"/>
    <property type="molecule type" value="Genomic_DNA"/>
</dbReference>
<comment type="caution">
    <text evidence="8">The sequence shown here is derived from an EMBL/GenBank/DDBJ whole genome shotgun (WGS) entry which is preliminary data.</text>
</comment>
<evidence type="ECO:0000256" key="2">
    <source>
        <dbReference type="ARBA" id="ARBA00022729"/>
    </source>
</evidence>
<keyword evidence="5" id="KW-0573">Peptidoglycan synthesis</keyword>
<dbReference type="GO" id="GO:0006508">
    <property type="term" value="P:proteolysis"/>
    <property type="evidence" value="ECO:0007669"/>
    <property type="project" value="InterPro"/>
</dbReference>